<evidence type="ECO:0000313" key="3">
    <source>
        <dbReference type="Proteomes" id="UP001515480"/>
    </source>
</evidence>
<keyword evidence="3" id="KW-1185">Reference proteome</keyword>
<accession>A0AB34IZ96</accession>
<name>A0AB34IZ96_PRYPA</name>
<dbReference type="AlphaFoldDB" id="A0AB34IZ96"/>
<comment type="caution">
    <text evidence="2">The sequence shown here is derived from an EMBL/GenBank/DDBJ whole genome shotgun (WGS) entry which is preliminary data.</text>
</comment>
<evidence type="ECO:0000256" key="1">
    <source>
        <dbReference type="SAM" id="MobiDB-lite"/>
    </source>
</evidence>
<organism evidence="2 3">
    <name type="scientific">Prymnesium parvum</name>
    <name type="common">Toxic golden alga</name>
    <dbReference type="NCBI Taxonomy" id="97485"/>
    <lineage>
        <taxon>Eukaryota</taxon>
        <taxon>Haptista</taxon>
        <taxon>Haptophyta</taxon>
        <taxon>Prymnesiophyceae</taxon>
        <taxon>Prymnesiales</taxon>
        <taxon>Prymnesiaceae</taxon>
        <taxon>Prymnesium</taxon>
    </lineage>
</organism>
<gene>
    <name evidence="2" type="ORF">AB1Y20_006746</name>
</gene>
<proteinExistence type="predicted"/>
<reference evidence="2 3" key="1">
    <citation type="journal article" date="2024" name="Science">
        <title>Giant polyketide synthase enzymes in the biosynthesis of giant marine polyether toxins.</title>
        <authorList>
            <person name="Fallon T.R."/>
            <person name="Shende V.V."/>
            <person name="Wierzbicki I.H."/>
            <person name="Pendleton A.L."/>
            <person name="Watervoot N.F."/>
            <person name="Auber R.P."/>
            <person name="Gonzalez D.J."/>
            <person name="Wisecaver J.H."/>
            <person name="Moore B.S."/>
        </authorList>
    </citation>
    <scope>NUCLEOTIDE SEQUENCE [LARGE SCALE GENOMIC DNA]</scope>
    <source>
        <strain evidence="2 3">12B1</strain>
    </source>
</reference>
<protein>
    <submittedName>
        <fullName evidence="2">Uncharacterized protein</fullName>
    </submittedName>
</protein>
<evidence type="ECO:0000313" key="2">
    <source>
        <dbReference type="EMBL" id="KAL1510439.1"/>
    </source>
</evidence>
<sequence>MATIFELASFVDTLSELAIQSEVCNARPRVWTQARKQANNGFHDPPLFYDSVSSDMRDNAASELEQERARALAAQVQLCDALNKIQNMPSAPEGGPAASRSVVARGGERG</sequence>
<feature type="region of interest" description="Disordered" evidence="1">
    <location>
        <begin position="86"/>
        <end position="110"/>
    </location>
</feature>
<dbReference type="Proteomes" id="UP001515480">
    <property type="component" value="Unassembled WGS sequence"/>
</dbReference>
<dbReference type="EMBL" id="JBGBPQ010000015">
    <property type="protein sequence ID" value="KAL1510439.1"/>
    <property type="molecule type" value="Genomic_DNA"/>
</dbReference>